<protein>
    <submittedName>
        <fullName evidence="2">Uncharacterized protein</fullName>
    </submittedName>
</protein>
<dbReference type="RefSeq" id="WP_131901256.1">
    <property type="nucleotide sequence ID" value="NZ_SMKZ01000070.1"/>
</dbReference>
<dbReference type="AlphaFoldDB" id="A0A4R5CL76"/>
<name>A0A4R5CL76_9ACTN</name>
<feature type="region of interest" description="Disordered" evidence="1">
    <location>
        <begin position="48"/>
        <end position="105"/>
    </location>
</feature>
<proteinExistence type="predicted"/>
<evidence type="ECO:0000256" key="1">
    <source>
        <dbReference type="SAM" id="MobiDB-lite"/>
    </source>
</evidence>
<accession>A0A4R5CL76</accession>
<feature type="compositionally biased region" description="Basic and acidic residues" evidence="1">
    <location>
        <begin position="1"/>
        <end position="13"/>
    </location>
</feature>
<evidence type="ECO:0000313" key="3">
    <source>
        <dbReference type="Proteomes" id="UP000294739"/>
    </source>
</evidence>
<reference evidence="2 3" key="1">
    <citation type="submission" date="2019-03" db="EMBL/GenBank/DDBJ databases">
        <title>Draft genome sequences of novel Actinobacteria.</title>
        <authorList>
            <person name="Sahin N."/>
            <person name="Ay H."/>
            <person name="Saygin H."/>
        </authorList>
    </citation>
    <scope>NUCLEOTIDE SEQUENCE [LARGE SCALE GENOMIC DNA]</scope>
    <source>
        <strain evidence="2 3">5K138</strain>
    </source>
</reference>
<dbReference type="EMBL" id="SMKZ01000070">
    <property type="protein sequence ID" value="TDD98204.1"/>
    <property type="molecule type" value="Genomic_DNA"/>
</dbReference>
<dbReference type="Proteomes" id="UP000294739">
    <property type="component" value="Unassembled WGS sequence"/>
</dbReference>
<keyword evidence="3" id="KW-1185">Reference proteome</keyword>
<comment type="caution">
    <text evidence="2">The sequence shown here is derived from an EMBL/GenBank/DDBJ whole genome shotgun (WGS) entry which is preliminary data.</text>
</comment>
<feature type="region of interest" description="Disordered" evidence="1">
    <location>
        <begin position="1"/>
        <end position="21"/>
    </location>
</feature>
<dbReference type="InParanoid" id="A0A4R5CL76"/>
<organism evidence="2 3">
    <name type="scientific">Jiangella asiatica</name>
    <dbReference type="NCBI Taxonomy" id="2530372"/>
    <lineage>
        <taxon>Bacteria</taxon>
        <taxon>Bacillati</taxon>
        <taxon>Actinomycetota</taxon>
        <taxon>Actinomycetes</taxon>
        <taxon>Jiangellales</taxon>
        <taxon>Jiangellaceae</taxon>
        <taxon>Jiangella</taxon>
    </lineage>
</organism>
<evidence type="ECO:0000313" key="2">
    <source>
        <dbReference type="EMBL" id="TDD98204.1"/>
    </source>
</evidence>
<gene>
    <name evidence="2" type="ORF">E1269_29105</name>
</gene>
<feature type="compositionally biased region" description="Low complexity" evidence="1">
    <location>
        <begin position="78"/>
        <end position="96"/>
    </location>
</feature>
<sequence>MSDGRGDTDRPRAADPGPLEAELRRALRDDEELLEALKQAMVREERERAAITTNEDGTPFSGSAWAIRDRRRTTLSYASGTRSSRTSRTAGRQSSACRQRPTTYG</sequence>